<dbReference type="InterPro" id="IPR022085">
    <property type="entry name" value="OpdG"/>
</dbReference>
<feature type="region of interest" description="Disordered" evidence="1">
    <location>
        <begin position="1"/>
        <end position="29"/>
    </location>
</feature>
<dbReference type="PANTHER" id="PTHR38797:SF6">
    <property type="match status" value="1"/>
</dbReference>
<proteinExistence type="predicted"/>
<accession>A0A6A6AU25</accession>
<protein>
    <submittedName>
        <fullName evidence="2">Uncharacterized protein</fullName>
    </submittedName>
</protein>
<dbReference type="GeneID" id="54406860"/>
<keyword evidence="3" id="KW-1185">Reference proteome</keyword>
<feature type="compositionally biased region" description="Acidic residues" evidence="1">
    <location>
        <begin position="1"/>
        <end position="12"/>
    </location>
</feature>
<dbReference type="EMBL" id="ML977498">
    <property type="protein sequence ID" value="KAF2134051.1"/>
    <property type="molecule type" value="Genomic_DNA"/>
</dbReference>
<gene>
    <name evidence="2" type="ORF">P153DRAFT_353260</name>
</gene>
<reference evidence="2" key="1">
    <citation type="journal article" date="2020" name="Stud. Mycol.">
        <title>101 Dothideomycetes genomes: a test case for predicting lifestyles and emergence of pathogens.</title>
        <authorList>
            <person name="Haridas S."/>
            <person name="Albert R."/>
            <person name="Binder M."/>
            <person name="Bloem J."/>
            <person name="Labutti K."/>
            <person name="Salamov A."/>
            <person name="Andreopoulos B."/>
            <person name="Baker S."/>
            <person name="Barry K."/>
            <person name="Bills G."/>
            <person name="Bluhm B."/>
            <person name="Cannon C."/>
            <person name="Castanera R."/>
            <person name="Culley D."/>
            <person name="Daum C."/>
            <person name="Ezra D."/>
            <person name="Gonzalez J."/>
            <person name="Henrissat B."/>
            <person name="Kuo A."/>
            <person name="Liang C."/>
            <person name="Lipzen A."/>
            <person name="Lutzoni F."/>
            <person name="Magnuson J."/>
            <person name="Mondo S."/>
            <person name="Nolan M."/>
            <person name="Ohm R."/>
            <person name="Pangilinan J."/>
            <person name="Park H.-J."/>
            <person name="Ramirez L."/>
            <person name="Alfaro M."/>
            <person name="Sun H."/>
            <person name="Tritt A."/>
            <person name="Yoshinaga Y."/>
            <person name="Zwiers L.-H."/>
            <person name="Turgeon B."/>
            <person name="Goodwin S."/>
            <person name="Spatafora J."/>
            <person name="Crous P."/>
            <person name="Grigoriev I."/>
        </authorList>
    </citation>
    <scope>NUCLEOTIDE SEQUENCE</scope>
    <source>
        <strain evidence="2">CBS 119687</strain>
    </source>
</reference>
<dbReference type="PANTHER" id="PTHR38797">
    <property type="entry name" value="NUCLEAR PORE COMPLEX PROTEIN NUP85-RELATED"/>
    <property type="match status" value="1"/>
</dbReference>
<evidence type="ECO:0000313" key="3">
    <source>
        <dbReference type="Proteomes" id="UP000799771"/>
    </source>
</evidence>
<organism evidence="2 3">
    <name type="scientific">Dothidotthia symphoricarpi CBS 119687</name>
    <dbReference type="NCBI Taxonomy" id="1392245"/>
    <lineage>
        <taxon>Eukaryota</taxon>
        <taxon>Fungi</taxon>
        <taxon>Dikarya</taxon>
        <taxon>Ascomycota</taxon>
        <taxon>Pezizomycotina</taxon>
        <taxon>Dothideomycetes</taxon>
        <taxon>Pleosporomycetidae</taxon>
        <taxon>Pleosporales</taxon>
        <taxon>Dothidotthiaceae</taxon>
        <taxon>Dothidotthia</taxon>
    </lineage>
</organism>
<dbReference type="Pfam" id="PF12311">
    <property type="entry name" value="DUF3632"/>
    <property type="match status" value="1"/>
</dbReference>
<dbReference type="AlphaFoldDB" id="A0A6A6AU25"/>
<dbReference type="RefSeq" id="XP_033528438.1">
    <property type="nucleotide sequence ID" value="XM_033666428.1"/>
</dbReference>
<dbReference type="InterPro" id="IPR053204">
    <property type="entry name" value="Oxopyrrolidines_Biosynth-assoc"/>
</dbReference>
<evidence type="ECO:0000313" key="2">
    <source>
        <dbReference type="EMBL" id="KAF2134051.1"/>
    </source>
</evidence>
<name>A0A6A6AU25_9PLEO</name>
<evidence type="ECO:0000256" key="1">
    <source>
        <dbReference type="SAM" id="MobiDB-lite"/>
    </source>
</evidence>
<dbReference type="Proteomes" id="UP000799771">
    <property type="component" value="Unassembled WGS sequence"/>
</dbReference>
<dbReference type="OrthoDB" id="3350591at2759"/>
<sequence length="283" mass="32082">MSDLPDAPDSDMESACSDEMQPRSPLTRDKMREGHARWVTEIHEKQEFKILVSMVKQPATLPENAVKHLAELSLQCKADDGLGDHCYYTACSFLEVVALTMPDQQHDLLAFIHQLRATTLTDPVTGEAILYDGVVWRDLPTFGYTIADELGSFSGAEDDCTIEEVQRWENLIAFFAQLDASTSDPELDFSNTWALTALTWAFEDPASTRPTDITLRLACLWYIFDADKLWLKTQSRQFDNYSLESWNCWKQCLVNWQSAFADPRTRLLIDGALAQIKRVEASA</sequence>